<dbReference type="PANTHER" id="PTHR14226:SF29">
    <property type="entry name" value="NEUROPATHY TARGET ESTERASE SWS"/>
    <property type="match status" value="1"/>
</dbReference>
<dbReference type="HOGENOM" id="CLU_047251_0_0_0"/>
<accession>E6W0I7</accession>
<gene>
    <name evidence="6" type="ordered locus">Selin_0488</name>
</gene>
<dbReference type="GO" id="GO:0016787">
    <property type="term" value="F:hydrolase activity"/>
    <property type="evidence" value="ECO:0007669"/>
    <property type="project" value="UniProtKB-UniRule"/>
</dbReference>
<dbReference type="EMBL" id="CP002432">
    <property type="protein sequence ID" value="ADU65239.1"/>
    <property type="molecule type" value="Genomic_DNA"/>
</dbReference>
<evidence type="ECO:0000313" key="7">
    <source>
        <dbReference type="Proteomes" id="UP000002572"/>
    </source>
</evidence>
<feature type="short sequence motif" description="DGA/G" evidence="4">
    <location>
        <begin position="185"/>
        <end position="187"/>
    </location>
</feature>
<dbReference type="SUPFAM" id="SSF52151">
    <property type="entry name" value="FabD/lysophospholipase-like"/>
    <property type="match status" value="1"/>
</dbReference>
<dbReference type="AlphaFoldDB" id="E6W0I7"/>
<name>E6W0I7_DESIS</name>
<feature type="domain" description="PNPLA" evidence="5">
    <location>
        <begin position="7"/>
        <end position="198"/>
    </location>
</feature>
<dbReference type="STRING" id="653733.Selin_0488"/>
<keyword evidence="3 4" id="KW-0443">Lipid metabolism</keyword>
<dbReference type="RefSeq" id="WP_013505127.1">
    <property type="nucleotide sequence ID" value="NC_014836.1"/>
</dbReference>
<evidence type="ECO:0000256" key="4">
    <source>
        <dbReference type="PROSITE-ProRule" id="PRU01161"/>
    </source>
</evidence>
<dbReference type="InterPro" id="IPR016035">
    <property type="entry name" value="Acyl_Trfase/lysoPLipase"/>
</dbReference>
<keyword evidence="2 4" id="KW-0442">Lipid degradation</keyword>
<dbReference type="InParanoid" id="E6W0I7"/>
<dbReference type="KEGG" id="din:Selin_0488"/>
<protein>
    <submittedName>
        <fullName evidence="6">Patatin</fullName>
    </submittedName>
</protein>
<dbReference type="PANTHER" id="PTHR14226">
    <property type="entry name" value="NEUROPATHY TARGET ESTERASE/SWISS CHEESE D.MELANOGASTER"/>
    <property type="match status" value="1"/>
</dbReference>
<dbReference type="GO" id="GO:0016042">
    <property type="term" value="P:lipid catabolic process"/>
    <property type="evidence" value="ECO:0007669"/>
    <property type="project" value="UniProtKB-UniRule"/>
</dbReference>
<evidence type="ECO:0000256" key="2">
    <source>
        <dbReference type="ARBA" id="ARBA00022963"/>
    </source>
</evidence>
<feature type="short sequence motif" description="GXSXG" evidence="4">
    <location>
        <begin position="38"/>
        <end position="42"/>
    </location>
</feature>
<dbReference type="Proteomes" id="UP000002572">
    <property type="component" value="Chromosome"/>
</dbReference>
<dbReference type="Gene3D" id="3.40.1090.10">
    <property type="entry name" value="Cytosolic phospholipase A2 catalytic domain"/>
    <property type="match status" value="2"/>
</dbReference>
<feature type="active site" description="Nucleophile" evidence="4">
    <location>
        <position position="40"/>
    </location>
</feature>
<sequence>MQQSISLALGGGGARGIAHLGVLRALEEAGITPSLLVGTSMGAVIGAMFACYRDTNEVERRIEMLVNSDFMRSTGLDSYSRSGDRIQKKGFDLLFSQLRKNMQLARVFTSAGTVPSTALLQAMEFLIDDVNIEDLSIPFCAVATDLEEGTPVLFRSGSVRTAITASAAIPGVFTPLEYDGMKLIDGAASYLTPTPPAKEMSPAPVVAVDVSKSLDMPFPERGYGVVFRSSDIILSNYNTLLVEQADLILRPDVAQINWADFSQYKALIEKGYRAAQESMPAIETLLKNSRSPLRRWWSRWRQTRSTPAT</sequence>
<dbReference type="eggNOG" id="COG1752">
    <property type="taxonomic scope" value="Bacteria"/>
</dbReference>
<evidence type="ECO:0000313" key="6">
    <source>
        <dbReference type="EMBL" id="ADU65239.1"/>
    </source>
</evidence>
<dbReference type="FunCoup" id="E6W0I7">
    <property type="interactions" value="39"/>
</dbReference>
<feature type="active site" description="Proton acceptor" evidence="4">
    <location>
        <position position="185"/>
    </location>
</feature>
<feature type="short sequence motif" description="GXGXXG" evidence="4">
    <location>
        <begin position="11"/>
        <end position="16"/>
    </location>
</feature>
<evidence type="ECO:0000256" key="3">
    <source>
        <dbReference type="ARBA" id="ARBA00023098"/>
    </source>
</evidence>
<keyword evidence="7" id="KW-1185">Reference proteome</keyword>
<keyword evidence="1 4" id="KW-0378">Hydrolase</keyword>
<dbReference type="Pfam" id="PF01734">
    <property type="entry name" value="Patatin"/>
    <property type="match status" value="1"/>
</dbReference>
<dbReference type="InterPro" id="IPR050301">
    <property type="entry name" value="NTE"/>
</dbReference>
<proteinExistence type="predicted"/>
<evidence type="ECO:0000256" key="1">
    <source>
        <dbReference type="ARBA" id="ARBA00022801"/>
    </source>
</evidence>
<organism evidence="6 7">
    <name type="scientific">Desulfurispirillum indicum (strain ATCC BAA-1389 / DSM 22839 / S5)</name>
    <dbReference type="NCBI Taxonomy" id="653733"/>
    <lineage>
        <taxon>Bacteria</taxon>
        <taxon>Pseudomonadati</taxon>
        <taxon>Chrysiogenota</taxon>
        <taxon>Chrysiogenia</taxon>
        <taxon>Chrysiogenales</taxon>
        <taxon>Chrysiogenaceae</taxon>
        <taxon>Desulfurispirillum</taxon>
    </lineage>
</organism>
<dbReference type="InterPro" id="IPR002641">
    <property type="entry name" value="PNPLA_dom"/>
</dbReference>
<evidence type="ECO:0000259" key="5">
    <source>
        <dbReference type="PROSITE" id="PS51635"/>
    </source>
</evidence>
<reference evidence="6 7" key="1">
    <citation type="submission" date="2010-12" db="EMBL/GenBank/DDBJ databases">
        <title>Complete sequence of Desulfurispirillum indicum S5.</title>
        <authorList>
            <consortium name="US DOE Joint Genome Institute"/>
            <person name="Lucas S."/>
            <person name="Copeland A."/>
            <person name="Lapidus A."/>
            <person name="Cheng J.-F."/>
            <person name="Goodwin L."/>
            <person name="Pitluck S."/>
            <person name="Chertkov O."/>
            <person name="Held B."/>
            <person name="Detter J.C."/>
            <person name="Han C."/>
            <person name="Tapia R."/>
            <person name="Land M."/>
            <person name="Hauser L."/>
            <person name="Kyrpides N."/>
            <person name="Ivanova N."/>
            <person name="Mikhailova N."/>
            <person name="Haggblom M."/>
            <person name="Rauschenbach I."/>
            <person name="Bini E."/>
            <person name="Woyke T."/>
        </authorList>
    </citation>
    <scope>NUCLEOTIDE SEQUENCE [LARGE SCALE GENOMIC DNA]</scope>
    <source>
        <strain evidence="7">ATCC BAA-1389 / DSM 22839 / S5</strain>
    </source>
</reference>
<dbReference type="PROSITE" id="PS51635">
    <property type="entry name" value="PNPLA"/>
    <property type="match status" value="1"/>
</dbReference>